<name>A0AAE1TK91_9EUCA</name>
<dbReference type="InterPro" id="IPR016024">
    <property type="entry name" value="ARM-type_fold"/>
</dbReference>
<dbReference type="Pfam" id="PF12333">
    <property type="entry name" value="Ipi1_N"/>
    <property type="match status" value="1"/>
</dbReference>
<dbReference type="PANTHER" id="PTHR16056">
    <property type="entry name" value="REGULATOR OF MICROTUBULE DYNAMICS PROTEIN"/>
    <property type="match status" value="1"/>
</dbReference>
<comment type="caution">
    <text evidence="5">The sequence shown here is derived from an EMBL/GenBank/DDBJ whole genome shotgun (WGS) entry which is preliminary data.</text>
</comment>
<dbReference type="EMBL" id="JAWZYT010006253">
    <property type="protein sequence ID" value="KAK4288543.1"/>
    <property type="molecule type" value="Genomic_DNA"/>
</dbReference>
<reference evidence="5" key="1">
    <citation type="submission" date="2023-11" db="EMBL/GenBank/DDBJ databases">
        <title>Genome assemblies of two species of porcelain crab, Petrolisthes cinctipes and Petrolisthes manimaculis (Anomura: Porcellanidae).</title>
        <authorList>
            <person name="Angst P."/>
        </authorList>
    </citation>
    <scope>NUCLEOTIDE SEQUENCE</scope>
    <source>
        <strain evidence="5">PB745_02</strain>
        <tissue evidence="5">Gill</tissue>
    </source>
</reference>
<evidence type="ECO:0000256" key="1">
    <source>
        <dbReference type="ARBA" id="ARBA00004123"/>
    </source>
</evidence>
<keyword evidence="6" id="KW-1185">Reference proteome</keyword>
<dbReference type="Gene3D" id="1.25.10.10">
    <property type="entry name" value="Leucine-rich Repeat Variant"/>
    <property type="match status" value="1"/>
</dbReference>
<keyword evidence="3" id="KW-0539">Nucleus</keyword>
<evidence type="ECO:0000259" key="4">
    <source>
        <dbReference type="Pfam" id="PF12333"/>
    </source>
</evidence>
<comment type="subcellular location">
    <subcellularLocation>
        <location evidence="1">Nucleus</location>
    </subcellularLocation>
</comment>
<dbReference type="AlphaFoldDB" id="A0AAE1TK91"/>
<evidence type="ECO:0000256" key="2">
    <source>
        <dbReference type="ARBA" id="ARBA00006427"/>
    </source>
</evidence>
<evidence type="ECO:0000313" key="6">
    <source>
        <dbReference type="Proteomes" id="UP001292094"/>
    </source>
</evidence>
<dbReference type="PANTHER" id="PTHR16056:SF2">
    <property type="entry name" value="TESTIS-EXPRESSED PROTEIN 10"/>
    <property type="match status" value="1"/>
</dbReference>
<organism evidence="5 6">
    <name type="scientific">Petrolisthes manimaculis</name>
    <dbReference type="NCBI Taxonomy" id="1843537"/>
    <lineage>
        <taxon>Eukaryota</taxon>
        <taxon>Metazoa</taxon>
        <taxon>Ecdysozoa</taxon>
        <taxon>Arthropoda</taxon>
        <taxon>Crustacea</taxon>
        <taxon>Multicrustacea</taxon>
        <taxon>Malacostraca</taxon>
        <taxon>Eumalacostraca</taxon>
        <taxon>Eucarida</taxon>
        <taxon>Decapoda</taxon>
        <taxon>Pleocyemata</taxon>
        <taxon>Anomura</taxon>
        <taxon>Galatheoidea</taxon>
        <taxon>Porcellanidae</taxon>
        <taxon>Petrolisthes</taxon>
    </lineage>
</organism>
<proteinExistence type="inferred from homology"/>
<dbReference type="GO" id="GO:0071339">
    <property type="term" value="C:MLL1 complex"/>
    <property type="evidence" value="ECO:0007669"/>
    <property type="project" value="TreeGrafter"/>
</dbReference>
<dbReference type="InterPro" id="IPR024679">
    <property type="entry name" value="Ipi1_N"/>
</dbReference>
<feature type="domain" description="Pre-rRNA-processing protein Ipi1 N-terminal" evidence="4">
    <location>
        <begin position="138"/>
        <end position="247"/>
    </location>
</feature>
<dbReference type="SUPFAM" id="SSF48371">
    <property type="entry name" value="ARM repeat"/>
    <property type="match status" value="1"/>
</dbReference>
<gene>
    <name evidence="5" type="ORF">Pmani_038429</name>
</gene>
<comment type="similarity">
    <text evidence="2">Belongs to the IPI1/TEX10 family.</text>
</comment>
<protein>
    <recommendedName>
        <fullName evidence="4">Pre-rRNA-processing protein Ipi1 N-terminal domain-containing protein</fullName>
    </recommendedName>
</protein>
<dbReference type="Proteomes" id="UP001292094">
    <property type="component" value="Unassembled WGS sequence"/>
</dbReference>
<dbReference type="InterPro" id="IPR011989">
    <property type="entry name" value="ARM-like"/>
</dbReference>
<evidence type="ECO:0000256" key="3">
    <source>
        <dbReference type="ARBA" id="ARBA00023242"/>
    </source>
</evidence>
<sequence>MAKSAKAKKAKKADFAKVKIKVGKRLKKAQNETKSDFKARKIIVAEQLARKTNETVLTKKMHNIKDLLSRLQHNNTYVRQDGINGLLELVKNKDCDLLVPHLSVMVGGAAPCMFDSDSLIRSTTHKFIEALITKVGVHLEPYMNVIATHLSCAMVHLNMHVQGDSLKVMNLLVTRCPALMARHASTLLTNFLNLISRKAKNPLVETTERKHSVGLVDFRRVLLDSPSNTMTATKWRIKLLQELSAFMKAVLAEQSCIEYHIPLTTWQSVTLGSLAPVATYDGVQGSIGGQVSLFSDTQQLATFVHSVVPLLFQVWAEVEPSSNEHSQGSNIINEEATETLICIVSIITQLWKAAHRLAEQTSTECNWFLGELKSKFQFHIMRWFPCYRRIDVSDKKKKRGDDYGLQYCDNLNLSMAALALQFSFSRSLYDRASSFLAKLLRDRNRDGEYQLASLVEVVLAVLIPSPTTRNSDYLPPSTPASLLDGSFTCYARLHPLKKDRSQLLRILLAATTIDNKHIWECEQVEAWIKLLVTELAEKVVTEGVVEAAIILGLRGNSRFRLHLTPRKEHIQENLRKRGVPGWSIDKVNLKLKFVINDEKINKFDE</sequence>
<accession>A0AAE1TK91</accession>
<evidence type="ECO:0000313" key="5">
    <source>
        <dbReference type="EMBL" id="KAK4288543.1"/>
    </source>
</evidence>